<dbReference type="InterPro" id="IPR056798">
    <property type="entry name" value="ADH_Fe_C"/>
</dbReference>
<accession>A0ABS7MI53</accession>
<dbReference type="PROSITE" id="PS00913">
    <property type="entry name" value="ADH_IRON_1"/>
    <property type="match status" value="1"/>
</dbReference>
<reference evidence="4 5" key="1">
    <citation type="submission" date="2021-08" db="EMBL/GenBank/DDBJ databases">
        <title>Collinsella faecalis sp. nov. isolated from swine faeces.</title>
        <authorList>
            <person name="Oh B.S."/>
            <person name="Lee J.H."/>
        </authorList>
    </citation>
    <scope>NUCLEOTIDE SEQUENCE [LARGE SCALE GENOMIC DNA]</scope>
    <source>
        <strain evidence="4 5">AGMB00827</strain>
    </source>
</reference>
<dbReference type="Pfam" id="PF00465">
    <property type="entry name" value="Fe-ADH"/>
    <property type="match status" value="1"/>
</dbReference>
<evidence type="ECO:0000259" key="3">
    <source>
        <dbReference type="Pfam" id="PF25137"/>
    </source>
</evidence>
<proteinExistence type="predicted"/>
<comment type="caution">
    <text evidence="4">The sequence shown here is derived from an EMBL/GenBank/DDBJ whole genome shotgun (WGS) entry which is preliminary data.</text>
</comment>
<keyword evidence="1" id="KW-0560">Oxidoreductase</keyword>
<protein>
    <submittedName>
        <fullName evidence="4">Iron-containing alcohol dehydrogenase</fullName>
    </submittedName>
</protein>
<dbReference type="PANTHER" id="PTHR43633:SF1">
    <property type="entry name" value="ALCOHOL DEHYDROGENASE YQHD"/>
    <property type="match status" value="1"/>
</dbReference>
<gene>
    <name evidence="4" type="ORF">K6V98_01555</name>
</gene>
<evidence type="ECO:0000313" key="5">
    <source>
        <dbReference type="Proteomes" id="UP000700908"/>
    </source>
</evidence>
<dbReference type="SUPFAM" id="SSF56796">
    <property type="entry name" value="Dehydroquinate synthase-like"/>
    <property type="match status" value="1"/>
</dbReference>
<evidence type="ECO:0000259" key="2">
    <source>
        <dbReference type="Pfam" id="PF00465"/>
    </source>
</evidence>
<dbReference type="RefSeq" id="WP_222198763.1">
    <property type="nucleotide sequence ID" value="NZ_JAIMFO010000004.1"/>
</dbReference>
<evidence type="ECO:0000313" key="4">
    <source>
        <dbReference type="EMBL" id="MBY4797049.1"/>
    </source>
</evidence>
<dbReference type="Pfam" id="PF25137">
    <property type="entry name" value="ADH_Fe_C"/>
    <property type="match status" value="1"/>
</dbReference>
<dbReference type="Proteomes" id="UP000700908">
    <property type="component" value="Unassembled WGS sequence"/>
</dbReference>
<dbReference type="CDD" id="cd08187">
    <property type="entry name" value="BDH"/>
    <property type="match status" value="1"/>
</dbReference>
<name>A0ABS7MI53_9ACTN</name>
<dbReference type="InterPro" id="IPR044731">
    <property type="entry name" value="BDH-like"/>
</dbReference>
<dbReference type="EMBL" id="JAIMFO010000004">
    <property type="protein sequence ID" value="MBY4797049.1"/>
    <property type="molecule type" value="Genomic_DNA"/>
</dbReference>
<keyword evidence="5" id="KW-1185">Reference proteome</keyword>
<feature type="domain" description="Alcohol dehydrogenase iron-type/glycerol dehydrogenase GldA" evidence="2">
    <location>
        <begin position="11"/>
        <end position="178"/>
    </location>
</feature>
<feature type="domain" description="Fe-containing alcohol dehydrogenase-like C-terminal" evidence="3">
    <location>
        <begin position="189"/>
        <end position="361"/>
    </location>
</feature>
<evidence type="ECO:0000256" key="1">
    <source>
        <dbReference type="ARBA" id="ARBA00023002"/>
    </source>
</evidence>
<dbReference type="Gene3D" id="3.40.50.1970">
    <property type="match status" value="1"/>
</dbReference>
<organism evidence="4 5">
    <name type="scientific">Collinsella ureilytica</name>
    <dbReference type="NCBI Taxonomy" id="2869515"/>
    <lineage>
        <taxon>Bacteria</taxon>
        <taxon>Bacillati</taxon>
        <taxon>Actinomycetota</taxon>
        <taxon>Coriobacteriia</taxon>
        <taxon>Coriobacteriales</taxon>
        <taxon>Coriobacteriaceae</taxon>
        <taxon>Collinsella</taxon>
    </lineage>
</organism>
<dbReference type="Gene3D" id="1.20.1090.10">
    <property type="entry name" value="Dehydroquinate synthase-like - alpha domain"/>
    <property type="match status" value="1"/>
</dbReference>
<dbReference type="InterPro" id="IPR001670">
    <property type="entry name" value="ADH_Fe/GldA"/>
</dbReference>
<dbReference type="PANTHER" id="PTHR43633">
    <property type="entry name" value="ALCOHOL DEHYDROGENASE YQHD"/>
    <property type="match status" value="1"/>
</dbReference>
<dbReference type="InterPro" id="IPR018211">
    <property type="entry name" value="ADH_Fe_CS"/>
</dbReference>
<sequence length="395" mass="42990">MLNSFELQIGTRFVFGLGALQRIGEELESLGARRIMLHYGEGDYLIPLLQEIRKILDSASIEVFEFDGVQANPRLSLVREGIRQARDQHIDVVVAVGGGSAIDSAKAIALGAASECDVWDYFRGAAVPRHTLPVVAVVTIPAAGSESSQVAVLSDDKTKSKLLVSHPIMRPAVALMDPGLTCTVPIAQTANGIVDIFSHVCERYFNESAEFGVIDRMCEGVLKSIVYAGKTLANHPEDLAMRSEIMWISTIAQNGTLGVGREQDWSTHLLANELSALYDCVHGQTISAIMPAWMVAARSANTARFARFAEKVFNVCDNNETSCSQAAIVQTVNFFRTLGMPCSMKELGVRTDRIEEMLDAIPFEGSDQAIGAVRRLNREACKHIYLQSAQGADLS</sequence>